<feature type="domain" description="Baseplate J-like C-terminal" evidence="2">
    <location>
        <begin position="290"/>
        <end position="374"/>
    </location>
</feature>
<dbReference type="InterPro" id="IPR006949">
    <property type="entry name" value="Barrel_Baseplate_J-like"/>
</dbReference>
<name>A0A6J5MFY3_9CAUD</name>
<evidence type="ECO:0000313" key="4">
    <source>
        <dbReference type="EMBL" id="CAB4183455.1"/>
    </source>
</evidence>
<evidence type="ECO:0000313" key="3">
    <source>
        <dbReference type="EMBL" id="CAB4144060.1"/>
    </source>
</evidence>
<dbReference type="Pfam" id="PF04865">
    <property type="entry name" value="Baseplate_J"/>
    <property type="match status" value="1"/>
</dbReference>
<accession>A0A6J5MFY3</accession>
<dbReference type="EMBL" id="LR797389">
    <property type="protein sequence ID" value="CAB4212472.1"/>
    <property type="molecule type" value="Genomic_DNA"/>
</dbReference>
<sequence length="377" mass="40138">MPLPIRTDTELLNSQVTAMQASAGTVLDFSVGSDYRAIIESNMGNSLWLQALISALLSVTRLLTCSGNDVDTFVGDFGLTRKPATPAFGNVTFSRFTTGTVVYVKIGTNVLSRANGVSYAVVEDTTNPNWDITSGSYIFQTSTSSITIPVRATTDGVIGNCLSNQITTISGVLPGVDTVTNAQPFTNGQNAQSDQSLKDEFILYLASLSRAVKQAIQYAVSIVPGVARYIVVENKTIGNVTQLGFFYVVVDDGTGNASIQLISNVSASVEAYRGLTIQYAVYPPTPFPISITAHVFNANPDNSAAIQANVIAALENYITSQTFDSLFSYSRIPAIIYDVDTDISDVTNYTLNGGTSDIQISGAQIMTVGTITIIMNA</sequence>
<gene>
    <name evidence="4" type="ORF">UFOVP1089_75</name>
    <name evidence="5" type="ORF">UFOVP1443_18</name>
    <name evidence="3" type="ORF">UFOVP459_10</name>
</gene>
<dbReference type="EMBL" id="LR797029">
    <property type="protein sequence ID" value="CAB4183455.1"/>
    <property type="molecule type" value="Genomic_DNA"/>
</dbReference>
<organism evidence="3">
    <name type="scientific">uncultured Caudovirales phage</name>
    <dbReference type="NCBI Taxonomy" id="2100421"/>
    <lineage>
        <taxon>Viruses</taxon>
        <taxon>Duplodnaviria</taxon>
        <taxon>Heunggongvirae</taxon>
        <taxon>Uroviricota</taxon>
        <taxon>Caudoviricetes</taxon>
        <taxon>Peduoviridae</taxon>
        <taxon>Maltschvirus</taxon>
        <taxon>Maltschvirus maltsch</taxon>
    </lineage>
</organism>
<protein>
    <submittedName>
        <fullName evidence="3">XkdT Uncharacterized homolog of phage Mu protein gp47</fullName>
    </submittedName>
</protein>
<dbReference type="EMBL" id="LR796424">
    <property type="protein sequence ID" value="CAB4144060.1"/>
    <property type="molecule type" value="Genomic_DNA"/>
</dbReference>
<evidence type="ECO:0000259" key="2">
    <source>
        <dbReference type="Pfam" id="PF26079"/>
    </source>
</evidence>
<dbReference type="Pfam" id="PF26079">
    <property type="entry name" value="Baseplate_J_C"/>
    <property type="match status" value="1"/>
</dbReference>
<proteinExistence type="predicted"/>
<evidence type="ECO:0000259" key="1">
    <source>
        <dbReference type="Pfam" id="PF04865"/>
    </source>
</evidence>
<feature type="domain" description="Baseplate protein J-like barrel" evidence="1">
    <location>
        <begin position="91"/>
        <end position="188"/>
    </location>
</feature>
<reference evidence="3" key="1">
    <citation type="submission" date="2020-04" db="EMBL/GenBank/DDBJ databases">
        <authorList>
            <person name="Chiriac C."/>
            <person name="Salcher M."/>
            <person name="Ghai R."/>
            <person name="Kavagutti S V."/>
        </authorList>
    </citation>
    <scope>NUCLEOTIDE SEQUENCE</scope>
</reference>
<evidence type="ECO:0000313" key="5">
    <source>
        <dbReference type="EMBL" id="CAB4212472.1"/>
    </source>
</evidence>
<dbReference type="InterPro" id="IPR058530">
    <property type="entry name" value="Baseplate_J-like_C"/>
</dbReference>